<dbReference type="InterPro" id="IPR030678">
    <property type="entry name" value="Peptide/Ni-bd"/>
</dbReference>
<dbReference type="AlphaFoldDB" id="A0A1X7BNW2"/>
<dbReference type="SUPFAM" id="SSF53850">
    <property type="entry name" value="Periplasmic binding protein-like II"/>
    <property type="match status" value="1"/>
</dbReference>
<dbReference type="InterPro" id="IPR000914">
    <property type="entry name" value="SBP_5_dom"/>
</dbReference>
<dbReference type="PROSITE" id="PS51318">
    <property type="entry name" value="TAT"/>
    <property type="match status" value="1"/>
</dbReference>
<dbReference type="InterPro" id="IPR039424">
    <property type="entry name" value="SBP_5"/>
</dbReference>
<comment type="similarity">
    <text evidence="2">Belongs to the bacterial solute-binding protein 5 family.</text>
</comment>
<name>A0A1X7BNW2_9RHOB</name>
<evidence type="ECO:0000256" key="4">
    <source>
        <dbReference type="ARBA" id="ARBA00022729"/>
    </source>
</evidence>
<dbReference type="GO" id="GO:0015833">
    <property type="term" value="P:peptide transport"/>
    <property type="evidence" value="ECO:0007669"/>
    <property type="project" value="TreeGrafter"/>
</dbReference>
<evidence type="ECO:0000256" key="3">
    <source>
        <dbReference type="ARBA" id="ARBA00022448"/>
    </source>
</evidence>
<feature type="domain" description="Solute-binding protein family 5" evidence="5">
    <location>
        <begin position="100"/>
        <end position="449"/>
    </location>
</feature>
<gene>
    <name evidence="6" type="primary">dppA_1</name>
    <name evidence="6" type="ORF">ROA7745_01093</name>
</gene>
<dbReference type="Pfam" id="PF00496">
    <property type="entry name" value="SBP_bac_5"/>
    <property type="match status" value="1"/>
</dbReference>
<sequence length="532" mass="58815">MSDKKFNDYLFQQYVANKISRRRFMGTLAAAGASATVISGLTAQRAQAATPKTGGRLVVGVEAAQAQDSLDPTKYFSTSNIQMGYAVHDNLVNRDADLQPMPWLATSWEANDDASAWVFNLREGVTFHDGSDFGAEDVIYSMQRHYREGSEAPSKSFMSQIASIDKLGDHQVRFNLTAPNADFPMILSDTRVQVTKRDLEDFTGTPPGTGPFKVVEFTPGSNYRFARNENYWGDDGPYADELEFVGIADNTQRINALIAGDINVLLQLDQKATRLIDNSGAAYVIDAPSGAFLNLAMMLDREPTNDPDFRLAVKYAIDREGIRDNILKGLGSVGNDHPIAPIDPYYNGDIPQREYDPEKVRFHINKAGLENTPIDIYGSDVAGTGSLAAAQHLQQSAAAGGLNFNVINPPADSFWSAVWIQKPIITSGWDPRPVPDLIFSIAFSNTSAWNETLWNNETFEKLLVEARSVTDFAKRKEMYGEMQRMLHEDGGHATLGFRNFVDAARNEVQGITPHGSGPLGFYQMQRTAWLDE</sequence>
<evidence type="ECO:0000256" key="2">
    <source>
        <dbReference type="ARBA" id="ARBA00005695"/>
    </source>
</evidence>
<dbReference type="Gene3D" id="3.40.190.10">
    <property type="entry name" value="Periplasmic binding protein-like II"/>
    <property type="match status" value="1"/>
</dbReference>
<comment type="subcellular location">
    <subcellularLocation>
        <location evidence="1">Periplasm</location>
    </subcellularLocation>
</comment>
<dbReference type="Gene3D" id="3.10.105.10">
    <property type="entry name" value="Dipeptide-binding Protein, Domain 3"/>
    <property type="match status" value="1"/>
</dbReference>
<dbReference type="OrthoDB" id="9803988at2"/>
<evidence type="ECO:0000259" key="5">
    <source>
        <dbReference type="Pfam" id="PF00496"/>
    </source>
</evidence>
<dbReference type="PANTHER" id="PTHR30290">
    <property type="entry name" value="PERIPLASMIC BINDING COMPONENT OF ABC TRANSPORTER"/>
    <property type="match status" value="1"/>
</dbReference>
<evidence type="ECO:0000313" key="7">
    <source>
        <dbReference type="Proteomes" id="UP000193224"/>
    </source>
</evidence>
<dbReference type="EMBL" id="FWXB01000003">
    <property type="protein sequence ID" value="SMC11281.1"/>
    <property type="molecule type" value="Genomic_DNA"/>
</dbReference>
<evidence type="ECO:0000313" key="6">
    <source>
        <dbReference type="EMBL" id="SMC11281.1"/>
    </source>
</evidence>
<organism evidence="6 7">
    <name type="scientific">Roseovarius aestuarii</name>
    <dbReference type="NCBI Taxonomy" id="475083"/>
    <lineage>
        <taxon>Bacteria</taxon>
        <taxon>Pseudomonadati</taxon>
        <taxon>Pseudomonadota</taxon>
        <taxon>Alphaproteobacteria</taxon>
        <taxon>Rhodobacterales</taxon>
        <taxon>Roseobacteraceae</taxon>
        <taxon>Roseovarius</taxon>
    </lineage>
</organism>
<dbReference type="PIRSF" id="PIRSF002741">
    <property type="entry name" value="MppA"/>
    <property type="match status" value="1"/>
</dbReference>
<dbReference type="Proteomes" id="UP000193224">
    <property type="component" value="Unassembled WGS sequence"/>
</dbReference>
<keyword evidence="4" id="KW-0732">Signal</keyword>
<dbReference type="CDD" id="cd08503">
    <property type="entry name" value="PBP2_NikA_DppA_OppA_like_17"/>
    <property type="match status" value="1"/>
</dbReference>
<dbReference type="InterPro" id="IPR006311">
    <property type="entry name" value="TAT_signal"/>
</dbReference>
<protein>
    <submittedName>
        <fullName evidence="6">Periplasmic dipeptide transport protein</fullName>
    </submittedName>
</protein>
<dbReference type="RefSeq" id="WP_085799254.1">
    <property type="nucleotide sequence ID" value="NZ_FWXB01000003.1"/>
</dbReference>
<reference evidence="6 7" key="1">
    <citation type="submission" date="2017-03" db="EMBL/GenBank/DDBJ databases">
        <authorList>
            <person name="Afonso C.L."/>
            <person name="Miller P.J."/>
            <person name="Scott M.A."/>
            <person name="Spackman E."/>
            <person name="Goraichik I."/>
            <person name="Dimitrov K.M."/>
            <person name="Suarez D.L."/>
            <person name="Swayne D.E."/>
        </authorList>
    </citation>
    <scope>NUCLEOTIDE SEQUENCE [LARGE SCALE GENOMIC DNA]</scope>
    <source>
        <strain evidence="6 7">CECT 7745</strain>
    </source>
</reference>
<dbReference type="PANTHER" id="PTHR30290:SF10">
    <property type="entry name" value="PERIPLASMIC OLIGOPEPTIDE-BINDING PROTEIN-RELATED"/>
    <property type="match status" value="1"/>
</dbReference>
<dbReference type="GO" id="GO:0030288">
    <property type="term" value="C:outer membrane-bounded periplasmic space"/>
    <property type="evidence" value="ECO:0007669"/>
    <property type="project" value="UniProtKB-ARBA"/>
</dbReference>
<dbReference type="NCBIfam" id="TIGR01409">
    <property type="entry name" value="TAT_signal_seq"/>
    <property type="match status" value="1"/>
</dbReference>
<dbReference type="GO" id="GO:0043190">
    <property type="term" value="C:ATP-binding cassette (ABC) transporter complex"/>
    <property type="evidence" value="ECO:0007669"/>
    <property type="project" value="InterPro"/>
</dbReference>
<keyword evidence="3" id="KW-0813">Transport</keyword>
<accession>A0A1X7BNW2</accession>
<dbReference type="GO" id="GO:1904680">
    <property type="term" value="F:peptide transmembrane transporter activity"/>
    <property type="evidence" value="ECO:0007669"/>
    <property type="project" value="TreeGrafter"/>
</dbReference>
<proteinExistence type="inferred from homology"/>
<dbReference type="InterPro" id="IPR019546">
    <property type="entry name" value="TAT_signal_bac_arc"/>
</dbReference>
<keyword evidence="7" id="KW-1185">Reference proteome</keyword>
<evidence type="ECO:0000256" key="1">
    <source>
        <dbReference type="ARBA" id="ARBA00004418"/>
    </source>
</evidence>